<accession>X6P7F4</accession>
<keyword evidence="2" id="KW-0812">Transmembrane</keyword>
<reference evidence="3 4" key="1">
    <citation type="journal article" date="2013" name="Curr. Biol.">
        <title>The Genome of the Foraminiferan Reticulomyxa filosa.</title>
        <authorList>
            <person name="Glockner G."/>
            <person name="Hulsmann N."/>
            <person name="Schleicher M."/>
            <person name="Noegel A.A."/>
            <person name="Eichinger L."/>
            <person name="Gallinger C."/>
            <person name="Pawlowski J."/>
            <person name="Sierra R."/>
            <person name="Euteneuer U."/>
            <person name="Pillet L."/>
            <person name="Moustafa A."/>
            <person name="Platzer M."/>
            <person name="Groth M."/>
            <person name="Szafranski K."/>
            <person name="Schliwa M."/>
        </authorList>
    </citation>
    <scope>NUCLEOTIDE SEQUENCE [LARGE SCALE GENOMIC DNA]</scope>
</reference>
<keyword evidence="2" id="KW-1133">Transmembrane helix</keyword>
<evidence type="ECO:0000313" key="3">
    <source>
        <dbReference type="EMBL" id="ETO34053.1"/>
    </source>
</evidence>
<proteinExistence type="predicted"/>
<sequence>MERKNHNKRNNKVQIIGKCAYNFFFESNGSGSITAYLITNVNFGFYIGIFAFLFFLSNHKIYFSGKTVIYGKLKKLTTLGLQIILENYNISKNNFLKYTIAYATILKEKTVPLSVNTCLKELFAKDKKREKIANMKRGIQPPTVRIHQPIVRLNAPEKPNGEEMIGDSMTNVRKLTMENQENRPPFNEAGNQLSVSENAKEINTSDSLLKVKSNPNCQIDINMFQQLDSRQVENAQLSATCNELKEKLELYNKETEAKGVEIVTLNDQIKSLQNELSNLHLLKEKESKELNTAVQTLTDNVNEFFFIII</sequence>
<feature type="coiled-coil region" evidence="1">
    <location>
        <begin position="227"/>
        <end position="289"/>
    </location>
</feature>
<dbReference type="EMBL" id="ASPP01002911">
    <property type="protein sequence ID" value="ETO34053.1"/>
    <property type="molecule type" value="Genomic_DNA"/>
</dbReference>
<dbReference type="AlphaFoldDB" id="X6P7F4"/>
<dbReference type="Proteomes" id="UP000023152">
    <property type="component" value="Unassembled WGS sequence"/>
</dbReference>
<keyword evidence="4" id="KW-1185">Reference proteome</keyword>
<name>X6P7F4_RETFI</name>
<organism evidence="3 4">
    <name type="scientific">Reticulomyxa filosa</name>
    <dbReference type="NCBI Taxonomy" id="46433"/>
    <lineage>
        <taxon>Eukaryota</taxon>
        <taxon>Sar</taxon>
        <taxon>Rhizaria</taxon>
        <taxon>Retaria</taxon>
        <taxon>Foraminifera</taxon>
        <taxon>Monothalamids</taxon>
        <taxon>Reticulomyxidae</taxon>
        <taxon>Reticulomyxa</taxon>
    </lineage>
</organism>
<evidence type="ECO:0000256" key="1">
    <source>
        <dbReference type="SAM" id="Coils"/>
    </source>
</evidence>
<gene>
    <name evidence="3" type="ORF">RFI_03044</name>
</gene>
<feature type="transmembrane region" description="Helical" evidence="2">
    <location>
        <begin position="33"/>
        <end position="56"/>
    </location>
</feature>
<protein>
    <submittedName>
        <fullName evidence="3">SMCs flexible hinge domain protein</fullName>
    </submittedName>
</protein>
<evidence type="ECO:0000313" key="4">
    <source>
        <dbReference type="Proteomes" id="UP000023152"/>
    </source>
</evidence>
<evidence type="ECO:0000256" key="2">
    <source>
        <dbReference type="SAM" id="Phobius"/>
    </source>
</evidence>
<keyword evidence="2" id="KW-0472">Membrane</keyword>
<comment type="caution">
    <text evidence="3">The sequence shown here is derived from an EMBL/GenBank/DDBJ whole genome shotgun (WGS) entry which is preliminary data.</text>
</comment>
<keyword evidence="1" id="KW-0175">Coiled coil</keyword>